<name>A0A061QZQ6_9CHLO</name>
<evidence type="ECO:0000256" key="1">
    <source>
        <dbReference type="SAM" id="MobiDB-lite"/>
    </source>
</evidence>
<reference evidence="3" key="1">
    <citation type="submission" date="2014-05" db="EMBL/GenBank/DDBJ databases">
        <title>The transcriptome of the halophilic microalga Tetraselmis sp. GSL018 isolated from the Great Salt Lake, Utah.</title>
        <authorList>
            <person name="Jinkerson R.E."/>
            <person name="D'Adamo S."/>
            <person name="Posewitz M.C."/>
        </authorList>
    </citation>
    <scope>NUCLEOTIDE SEQUENCE</scope>
    <source>
        <strain evidence="3">GSL018</strain>
    </source>
</reference>
<feature type="region of interest" description="Disordered" evidence="1">
    <location>
        <begin position="940"/>
        <end position="991"/>
    </location>
</feature>
<feature type="region of interest" description="Disordered" evidence="1">
    <location>
        <begin position="260"/>
        <end position="279"/>
    </location>
</feature>
<feature type="non-terminal residue" evidence="3">
    <location>
        <position position="991"/>
    </location>
</feature>
<dbReference type="EMBL" id="GBEZ01022897">
    <property type="protein sequence ID" value="JAC63964.1"/>
    <property type="molecule type" value="Transcribed_RNA"/>
</dbReference>
<sequence length="991" mass="109382">MSRLFSLFALSFLVHNGHCAVQVNDLRFQLGNFVKHTCTQDSCEGVSNVHVSYYGKSRSVSFALKVTWDAGQADPQYCHCRLRANMHGFDDPFSDDFDPESLTDGRSTSGGAVVDSKLEPWGTDWYVCWDQNSDRGVTGTQTLEVRGPSDAPFVNLPDGYYHFSAACRDNGDVSTRDLFFKIDNVPPETTITPYVARTKSSIPGITGELPSYDPSAMDHRVRYLKKGSGDPTNSVAPGHFDFRLSVVDYHGSANVDVSPYDPYRSGPIQSRNKHPRMSNGETFYPELDKIIYYCKLFDADGTVVEEADCNVFGKRYGSDQKNYGHYYFSEFGTTGFQGAGTGNRFITTTNLGPGAYVLTVAATDLAGNEELPTMYPFYVAPHKAGGPDAGCSFGYKVSSDNMDAAYTTTDYELTTESAVQLRGLLDGMHTLKVFAKDNFTLETPEAQRRSFSWTVDRTGPDATLTESWSMRNTVRDDSYVANSGSASLTSALFEWGFGNTSTLAVPIFSRYSMDGETFTMDGFATSAASSSAGFSSLSMPPFSHRFPRGTFPPGPHRFEVVGVDYVGNGGRAAVDAFTVEELDTVLGCDRCALCDWSPEQGCHSCQEMSRAYVSDSITFDIRAMSDGSPIRFKYDYAFSENRSAADFRRGEHIPEFTVRNIGEGKYYVQARGRTLSGTRDATPACVLVSTDSTKPVTTINSELRRINNMERMPSRILGTVMDLNWRYDGLTWKVLQEGNPTPIAGPATSARNTSSSAARMLVAESTTNANTAVWELDISDLISNRTLREGHYTLVIHATDKAGLKGSEVEYDWLIDLGPPETHILNGPNTATGSRQVKLTLACEESGAMSYCSYKYRMSPREEYQESSCRLDRFCRIEMQAGVGINTLEVRAVDLAGNEDQTSQYYTWVTYDPETYGAYQRLTNFTSPFGNSPIEFNVTQWEPVGRPPRDVLPTPPPRGPEPTRPEPEPTATPTPAPEPPTAHPTPYPFPI</sequence>
<feature type="signal peptide" evidence="2">
    <location>
        <begin position="1"/>
        <end position="19"/>
    </location>
</feature>
<gene>
    <name evidence="3" type="ORF">TSPGSL018_19369</name>
</gene>
<keyword evidence="2" id="KW-0732">Signal</keyword>
<evidence type="ECO:0000313" key="3">
    <source>
        <dbReference type="EMBL" id="JAC63964.1"/>
    </source>
</evidence>
<accession>A0A061QZQ6</accession>
<dbReference type="AlphaFoldDB" id="A0A061QZQ6"/>
<proteinExistence type="predicted"/>
<feature type="chain" id="PRO_5001610264" evidence="2">
    <location>
        <begin position="20"/>
        <end position="991"/>
    </location>
</feature>
<organism evidence="3">
    <name type="scientific">Tetraselmis sp. GSL018</name>
    <dbReference type="NCBI Taxonomy" id="582737"/>
    <lineage>
        <taxon>Eukaryota</taxon>
        <taxon>Viridiplantae</taxon>
        <taxon>Chlorophyta</taxon>
        <taxon>core chlorophytes</taxon>
        <taxon>Chlorodendrophyceae</taxon>
        <taxon>Chlorodendrales</taxon>
        <taxon>Chlorodendraceae</taxon>
        <taxon>Tetraselmis</taxon>
    </lineage>
</organism>
<evidence type="ECO:0000256" key="2">
    <source>
        <dbReference type="SAM" id="SignalP"/>
    </source>
</evidence>
<feature type="compositionally biased region" description="Pro residues" evidence="1">
    <location>
        <begin position="968"/>
        <end position="991"/>
    </location>
</feature>
<protein>
    <submittedName>
        <fullName evidence="3">Uncharacterized protein</fullName>
    </submittedName>
</protein>